<evidence type="ECO:0000313" key="5">
    <source>
        <dbReference type="Proteomes" id="UP001385951"/>
    </source>
</evidence>
<feature type="domain" description="Polysaccharide lyase 14" evidence="3">
    <location>
        <begin position="199"/>
        <end position="376"/>
    </location>
</feature>
<comment type="caution">
    <text evidence="4">The sequence shown here is derived from an EMBL/GenBank/DDBJ whole genome shotgun (WGS) entry which is preliminary data.</text>
</comment>
<dbReference type="PANTHER" id="PTHR40124:SF1">
    <property type="entry name" value="DISAGGREGATASE RELATED REPEAT PROTEIN"/>
    <property type="match status" value="1"/>
</dbReference>
<protein>
    <recommendedName>
        <fullName evidence="3">Polysaccharide lyase 14 domain-containing protein</fullName>
    </recommendedName>
</protein>
<dbReference type="EMBL" id="JASBNA010000009">
    <property type="protein sequence ID" value="KAK7688891.1"/>
    <property type="molecule type" value="Genomic_DNA"/>
</dbReference>
<evidence type="ECO:0000256" key="1">
    <source>
        <dbReference type="SAM" id="MobiDB-lite"/>
    </source>
</evidence>
<feature type="compositionally biased region" description="Polar residues" evidence="1">
    <location>
        <begin position="575"/>
        <end position="588"/>
    </location>
</feature>
<feature type="domain" description="Polysaccharide lyase 14" evidence="3">
    <location>
        <begin position="518"/>
        <end position="550"/>
    </location>
</feature>
<evidence type="ECO:0000313" key="4">
    <source>
        <dbReference type="EMBL" id="KAK7688891.1"/>
    </source>
</evidence>
<dbReference type="Pfam" id="PF21294">
    <property type="entry name" value="Polysacc_lyase_14"/>
    <property type="match status" value="2"/>
</dbReference>
<name>A0AAW0GHG4_9APHY</name>
<feature type="signal peptide" evidence="2">
    <location>
        <begin position="1"/>
        <end position="21"/>
    </location>
</feature>
<accession>A0AAW0GHG4</accession>
<proteinExistence type="predicted"/>
<feature type="compositionally biased region" description="Low complexity" evidence="1">
    <location>
        <begin position="565"/>
        <end position="574"/>
    </location>
</feature>
<evidence type="ECO:0000256" key="2">
    <source>
        <dbReference type="SAM" id="SignalP"/>
    </source>
</evidence>
<keyword evidence="2" id="KW-0732">Signal</keyword>
<organism evidence="4 5">
    <name type="scientific">Cerrena zonata</name>
    <dbReference type="NCBI Taxonomy" id="2478898"/>
    <lineage>
        <taxon>Eukaryota</taxon>
        <taxon>Fungi</taxon>
        <taxon>Dikarya</taxon>
        <taxon>Basidiomycota</taxon>
        <taxon>Agaricomycotina</taxon>
        <taxon>Agaricomycetes</taxon>
        <taxon>Polyporales</taxon>
        <taxon>Cerrenaceae</taxon>
        <taxon>Cerrena</taxon>
    </lineage>
</organism>
<keyword evidence="5" id="KW-1185">Reference proteome</keyword>
<dbReference type="Proteomes" id="UP001385951">
    <property type="component" value="Unassembled WGS sequence"/>
</dbReference>
<feature type="chain" id="PRO_5043721101" description="Polysaccharide lyase 14 domain-containing protein" evidence="2">
    <location>
        <begin position="22"/>
        <end position="588"/>
    </location>
</feature>
<dbReference type="PANTHER" id="PTHR40124">
    <property type="match status" value="1"/>
</dbReference>
<feature type="region of interest" description="Disordered" evidence="1">
    <location>
        <begin position="374"/>
        <end position="395"/>
    </location>
</feature>
<dbReference type="InterPro" id="IPR048958">
    <property type="entry name" value="Polysacc_lyase_14"/>
</dbReference>
<dbReference type="AlphaFoldDB" id="A0AAW0GHG4"/>
<reference evidence="4 5" key="1">
    <citation type="submission" date="2022-09" db="EMBL/GenBank/DDBJ databases">
        <authorList>
            <person name="Palmer J.M."/>
        </authorList>
    </citation>
    <scope>NUCLEOTIDE SEQUENCE [LARGE SCALE GENOMIC DNA]</scope>
    <source>
        <strain evidence="4 5">DSM 7382</strain>
    </source>
</reference>
<gene>
    <name evidence="4" type="ORF">QCA50_007582</name>
</gene>
<sequence>MLNLQAYLRVILLLATKFAFSIPLDSSDNIPPSTNIVFVTNVVTSQMSVIETATVTAPISSDPTITSSQASGSASLTSFSSSEVLQPSPAVITEMLTMTATVTAPISTVTLSEPPETITEIITAPPTTSSGVYFQSTWSAPGQISDLGPFNISSFAYGQTNLQIVDGIPATASATTMTIASDLSSTPGVSAPISSSWDNASSVLQLLYPENSINPGTEPQGGADFYATPLDLHNATSIALEYSVFFPMDFDWVLAGKLPGIFGGHKGCSGGDDAQTCFSTRLMWRQEGAGELYLYAPKDKQTDKLCSTPPLSVCNADYGLSIGRGSFSFTPGTWTHLKQTITLNTPGQQDGGFYLEVNGKPALQLKDVFYRDSQSIPSGPVSAPDLDQEPAPMPQPTPILDIPSVAPLQVSQTAKPSDGINGLLGGLLGGLGGMMYRVTNSPARQFFQLREDISDAYFSPSSMPNTGSTDSISDHTEDTVTTLTITYTQTSTAVTTAYEPYYPTYYPEAFDFAHVSEPAGFIGMFFSTFFGGHDSQYATPRDQYAWFKDFAMSINPQARPTTTPSSIISASSMSNLETPVNASSAGEP</sequence>
<feature type="region of interest" description="Disordered" evidence="1">
    <location>
        <begin position="561"/>
        <end position="588"/>
    </location>
</feature>
<dbReference type="Gene3D" id="2.60.120.200">
    <property type="match status" value="2"/>
</dbReference>
<evidence type="ECO:0000259" key="3">
    <source>
        <dbReference type="Pfam" id="PF21294"/>
    </source>
</evidence>